<dbReference type="SUPFAM" id="SSF52949">
    <property type="entry name" value="Macro domain-like"/>
    <property type="match status" value="1"/>
</dbReference>
<evidence type="ECO:0000313" key="3">
    <source>
        <dbReference type="EMBL" id="OXV07300.1"/>
    </source>
</evidence>
<feature type="compositionally biased region" description="Acidic residues" evidence="1">
    <location>
        <begin position="282"/>
        <end position="291"/>
    </location>
</feature>
<feature type="domain" description="Macro" evidence="2">
    <location>
        <begin position="29"/>
        <end position="215"/>
    </location>
</feature>
<dbReference type="Pfam" id="PF01661">
    <property type="entry name" value="Macro"/>
    <property type="match status" value="1"/>
</dbReference>
<dbReference type="Gene3D" id="3.40.220.10">
    <property type="entry name" value="Leucine Aminopeptidase, subunit E, domain 1"/>
    <property type="match status" value="1"/>
</dbReference>
<gene>
    <name evidence="3" type="ORF">Egran_04935</name>
</gene>
<comment type="caution">
    <text evidence="3">The sequence shown here is derived from an EMBL/GenBank/DDBJ whole genome shotgun (WGS) entry which is preliminary data.</text>
</comment>
<dbReference type="PROSITE" id="PS51154">
    <property type="entry name" value="MACRO"/>
    <property type="match status" value="1"/>
</dbReference>
<sequence length="311" mass="34335">MASNLVSVSEIPTISILYKLKRLEPAASPHISKASQILNDTIAVIRNDITKLRVDCIVNAANESLLGGGGVDGAIHRAAGPDLVVECNRLNGCKTGHAKITSAYRLPCKKVIHTVGPIYRIEKAKGGGLQEILLRNCYRRSLQLAVENGLETIAFPAISTGVYGYPSNEAASVAIAEVRAFLEEPNNRGKLERVIFCNFERKDEEAYKQTIPDFFPSVEQNLHHTLHTKSQTKPDVEGESSSSPETLVARLPDPPTAEPTLRGQPEAKRQKGSADRSTDDIRSEDDWEEVEKGDVSPWRRFSRAVLRRWDV</sequence>
<dbReference type="PANTHER" id="PTHR11106:SF27">
    <property type="entry name" value="MACRO DOMAIN-CONTAINING PROTEIN"/>
    <property type="match status" value="1"/>
</dbReference>
<keyword evidence="4" id="KW-1185">Reference proteome</keyword>
<dbReference type="OrthoDB" id="6077599at2759"/>
<feature type="compositionally biased region" description="Basic and acidic residues" evidence="1">
    <location>
        <begin position="265"/>
        <end position="281"/>
    </location>
</feature>
<evidence type="ECO:0000256" key="1">
    <source>
        <dbReference type="SAM" id="MobiDB-lite"/>
    </source>
</evidence>
<dbReference type="InterPro" id="IPR002589">
    <property type="entry name" value="Macro_dom"/>
</dbReference>
<dbReference type="SMART" id="SM00506">
    <property type="entry name" value="A1pp"/>
    <property type="match status" value="1"/>
</dbReference>
<dbReference type="PANTHER" id="PTHR11106">
    <property type="entry name" value="GANGLIOSIDE INDUCED DIFFERENTIATION ASSOCIATED PROTEIN 2-RELATED"/>
    <property type="match status" value="1"/>
</dbReference>
<name>A0A232LT09_9EURO</name>
<dbReference type="InterPro" id="IPR043472">
    <property type="entry name" value="Macro_dom-like"/>
</dbReference>
<dbReference type="NCBIfam" id="NF001664">
    <property type="entry name" value="PRK00431.1-6"/>
    <property type="match status" value="1"/>
</dbReference>
<dbReference type="Proteomes" id="UP000243515">
    <property type="component" value="Unassembled WGS sequence"/>
</dbReference>
<dbReference type="CDD" id="cd02908">
    <property type="entry name" value="Macro_OAADPr_deacetylase"/>
    <property type="match status" value="1"/>
</dbReference>
<evidence type="ECO:0000313" key="4">
    <source>
        <dbReference type="Proteomes" id="UP000243515"/>
    </source>
</evidence>
<feature type="region of interest" description="Disordered" evidence="1">
    <location>
        <begin position="226"/>
        <end position="295"/>
    </location>
</feature>
<proteinExistence type="predicted"/>
<accession>A0A232LT09</accession>
<organism evidence="3 4">
    <name type="scientific">Elaphomyces granulatus</name>
    <dbReference type="NCBI Taxonomy" id="519963"/>
    <lineage>
        <taxon>Eukaryota</taxon>
        <taxon>Fungi</taxon>
        <taxon>Dikarya</taxon>
        <taxon>Ascomycota</taxon>
        <taxon>Pezizomycotina</taxon>
        <taxon>Eurotiomycetes</taxon>
        <taxon>Eurotiomycetidae</taxon>
        <taxon>Eurotiales</taxon>
        <taxon>Elaphomycetaceae</taxon>
        <taxon>Elaphomyces</taxon>
    </lineage>
</organism>
<evidence type="ECO:0000259" key="2">
    <source>
        <dbReference type="PROSITE" id="PS51154"/>
    </source>
</evidence>
<protein>
    <recommendedName>
        <fullName evidence="2">Macro domain-containing protein</fullName>
    </recommendedName>
</protein>
<reference evidence="3 4" key="1">
    <citation type="journal article" date="2015" name="Environ. Microbiol.">
        <title>Metagenome sequence of Elaphomyces granulatus from sporocarp tissue reveals Ascomycota ectomycorrhizal fingerprints of genome expansion and a Proteobacteria-rich microbiome.</title>
        <authorList>
            <person name="Quandt C.A."/>
            <person name="Kohler A."/>
            <person name="Hesse C.N."/>
            <person name="Sharpton T.J."/>
            <person name="Martin F."/>
            <person name="Spatafora J.W."/>
        </authorList>
    </citation>
    <scope>NUCLEOTIDE SEQUENCE [LARGE SCALE GENOMIC DNA]</scope>
    <source>
        <strain evidence="3 4">OSC145934</strain>
    </source>
</reference>
<dbReference type="EMBL" id="NPHW01004948">
    <property type="protein sequence ID" value="OXV07300.1"/>
    <property type="molecule type" value="Genomic_DNA"/>
</dbReference>
<feature type="compositionally biased region" description="Polar residues" evidence="1">
    <location>
        <begin position="228"/>
        <end position="245"/>
    </location>
</feature>
<dbReference type="AlphaFoldDB" id="A0A232LT09"/>